<dbReference type="HOGENOM" id="CLU_3253493_0_0_11"/>
<sequence length="42" mass="4756">MTPRGRPGRLLRPGRPQQAVIYLATDPARRVETSDHVAHLHE</sequence>
<organism evidence="2 3">
    <name type="scientific">Leifsonia aquatica ATCC 14665</name>
    <dbReference type="NCBI Taxonomy" id="1358026"/>
    <lineage>
        <taxon>Bacteria</taxon>
        <taxon>Bacillati</taxon>
        <taxon>Actinomycetota</taxon>
        <taxon>Actinomycetes</taxon>
        <taxon>Micrococcales</taxon>
        <taxon>Microbacteriaceae</taxon>
        <taxon>Leifsonia</taxon>
    </lineage>
</organism>
<feature type="region of interest" description="Disordered" evidence="1">
    <location>
        <begin position="1"/>
        <end position="27"/>
    </location>
</feature>
<feature type="compositionally biased region" description="Low complexity" evidence="1">
    <location>
        <begin position="1"/>
        <end position="16"/>
    </location>
</feature>
<dbReference type="EMBL" id="AWVQ01000480">
    <property type="protein sequence ID" value="ERK70307.1"/>
    <property type="molecule type" value="Genomic_DNA"/>
</dbReference>
<evidence type="ECO:0000256" key="1">
    <source>
        <dbReference type="SAM" id="MobiDB-lite"/>
    </source>
</evidence>
<protein>
    <submittedName>
        <fullName evidence="2">Uncharacterized protein</fullName>
    </submittedName>
</protein>
<reference evidence="2 3" key="1">
    <citation type="submission" date="2013-08" db="EMBL/GenBank/DDBJ databases">
        <authorList>
            <person name="Weinstock G."/>
            <person name="Sodergren E."/>
            <person name="Wylie T."/>
            <person name="Fulton L."/>
            <person name="Fulton R."/>
            <person name="Fronick C."/>
            <person name="O'Laughlin M."/>
            <person name="Godfrey J."/>
            <person name="Miner T."/>
            <person name="Herter B."/>
            <person name="Appelbaum E."/>
            <person name="Cordes M."/>
            <person name="Lek S."/>
            <person name="Wollam A."/>
            <person name="Pepin K.H."/>
            <person name="Palsikar V.B."/>
            <person name="Mitreva M."/>
            <person name="Wilson R.K."/>
        </authorList>
    </citation>
    <scope>NUCLEOTIDE SEQUENCE [LARGE SCALE GENOMIC DNA]</scope>
    <source>
        <strain evidence="2 3">ATCC 14665</strain>
    </source>
</reference>
<name>U2T6G7_LEIAQ</name>
<comment type="caution">
    <text evidence="2">The sequence shown here is derived from an EMBL/GenBank/DDBJ whole genome shotgun (WGS) entry which is preliminary data.</text>
</comment>
<accession>U2T6G7</accession>
<dbReference type="AlphaFoldDB" id="U2T6G7"/>
<evidence type="ECO:0000313" key="2">
    <source>
        <dbReference type="EMBL" id="ERK70307.1"/>
    </source>
</evidence>
<evidence type="ECO:0000313" key="3">
    <source>
        <dbReference type="Proteomes" id="UP000016605"/>
    </source>
</evidence>
<dbReference type="Proteomes" id="UP000016605">
    <property type="component" value="Unassembled WGS sequence"/>
</dbReference>
<proteinExistence type="predicted"/>
<gene>
    <name evidence="2" type="ORF">N136_03358</name>
</gene>